<evidence type="ECO:0000313" key="3">
    <source>
        <dbReference type="Proteomes" id="UP001153269"/>
    </source>
</evidence>
<feature type="compositionally biased region" description="Polar residues" evidence="1">
    <location>
        <begin position="126"/>
        <end position="138"/>
    </location>
</feature>
<dbReference type="Proteomes" id="UP001153269">
    <property type="component" value="Unassembled WGS sequence"/>
</dbReference>
<sequence>MSSSPSNSSSSLVVATVSSIIRLTLCAQQPDLNPLCLGTAEPKRKRREQRTRSGEEEGRRHYRKPGRKHDFHTRDLLRQPERDTRGAVSQQKPPISDRSSADIATSSALCCVRGRPGPAAAVCRHNNGQNNYRKSNVVNRGEDD</sequence>
<protein>
    <submittedName>
        <fullName evidence="2">Uncharacterized protein</fullName>
    </submittedName>
</protein>
<name>A0A9N7U1E7_PLEPL</name>
<accession>A0A9N7U1E7</accession>
<feature type="compositionally biased region" description="Basic residues" evidence="1">
    <location>
        <begin position="60"/>
        <end position="71"/>
    </location>
</feature>
<feature type="region of interest" description="Disordered" evidence="1">
    <location>
        <begin position="121"/>
        <end position="144"/>
    </location>
</feature>
<gene>
    <name evidence="2" type="ORF">PLEPLA_LOCUS9898</name>
</gene>
<evidence type="ECO:0000313" key="2">
    <source>
        <dbReference type="EMBL" id="CAB1422009.1"/>
    </source>
</evidence>
<reference evidence="2" key="1">
    <citation type="submission" date="2020-03" db="EMBL/GenBank/DDBJ databases">
        <authorList>
            <person name="Weist P."/>
        </authorList>
    </citation>
    <scope>NUCLEOTIDE SEQUENCE</scope>
</reference>
<proteinExistence type="predicted"/>
<dbReference type="EMBL" id="CADEAL010000557">
    <property type="protein sequence ID" value="CAB1422009.1"/>
    <property type="molecule type" value="Genomic_DNA"/>
</dbReference>
<organism evidence="2 3">
    <name type="scientific">Pleuronectes platessa</name>
    <name type="common">European plaice</name>
    <dbReference type="NCBI Taxonomy" id="8262"/>
    <lineage>
        <taxon>Eukaryota</taxon>
        <taxon>Metazoa</taxon>
        <taxon>Chordata</taxon>
        <taxon>Craniata</taxon>
        <taxon>Vertebrata</taxon>
        <taxon>Euteleostomi</taxon>
        <taxon>Actinopterygii</taxon>
        <taxon>Neopterygii</taxon>
        <taxon>Teleostei</taxon>
        <taxon>Neoteleostei</taxon>
        <taxon>Acanthomorphata</taxon>
        <taxon>Carangaria</taxon>
        <taxon>Pleuronectiformes</taxon>
        <taxon>Pleuronectoidei</taxon>
        <taxon>Pleuronectidae</taxon>
        <taxon>Pleuronectes</taxon>
    </lineage>
</organism>
<evidence type="ECO:0000256" key="1">
    <source>
        <dbReference type="SAM" id="MobiDB-lite"/>
    </source>
</evidence>
<dbReference type="AlphaFoldDB" id="A0A9N7U1E7"/>
<feature type="compositionally biased region" description="Basic and acidic residues" evidence="1">
    <location>
        <begin position="72"/>
        <end position="85"/>
    </location>
</feature>
<feature type="region of interest" description="Disordered" evidence="1">
    <location>
        <begin position="32"/>
        <end position="103"/>
    </location>
</feature>
<keyword evidence="3" id="KW-1185">Reference proteome</keyword>
<comment type="caution">
    <text evidence="2">The sequence shown here is derived from an EMBL/GenBank/DDBJ whole genome shotgun (WGS) entry which is preliminary data.</text>
</comment>
<feature type="compositionally biased region" description="Basic and acidic residues" evidence="1">
    <location>
        <begin position="50"/>
        <end position="59"/>
    </location>
</feature>